<keyword evidence="2" id="KW-1185">Reference proteome</keyword>
<proteinExistence type="predicted"/>
<sequence>MIQEIETGVQGMIITALKDLFLHHVMIDTTGHTNDRLALVRMARASQGRAPIALVEVGACHLMC</sequence>
<dbReference type="Proteomes" id="UP001179952">
    <property type="component" value="Unassembled WGS sequence"/>
</dbReference>
<reference evidence="1" key="2">
    <citation type="submission" date="2023-06" db="EMBL/GenBank/DDBJ databases">
        <authorList>
            <person name="Ma L."/>
            <person name="Liu K.-W."/>
            <person name="Li Z."/>
            <person name="Hsiao Y.-Y."/>
            <person name="Qi Y."/>
            <person name="Fu T."/>
            <person name="Tang G."/>
            <person name="Zhang D."/>
            <person name="Sun W.-H."/>
            <person name="Liu D.-K."/>
            <person name="Li Y."/>
            <person name="Chen G.-Z."/>
            <person name="Liu X.-D."/>
            <person name="Liao X.-Y."/>
            <person name="Jiang Y.-T."/>
            <person name="Yu X."/>
            <person name="Hao Y."/>
            <person name="Huang J."/>
            <person name="Zhao X.-W."/>
            <person name="Ke S."/>
            <person name="Chen Y.-Y."/>
            <person name="Wu W.-L."/>
            <person name="Hsu J.-L."/>
            <person name="Lin Y.-F."/>
            <person name="Huang M.-D."/>
            <person name="Li C.-Y."/>
            <person name="Huang L."/>
            <person name="Wang Z.-W."/>
            <person name="Zhao X."/>
            <person name="Zhong W.-Y."/>
            <person name="Peng D.-H."/>
            <person name="Ahmad S."/>
            <person name="Lan S."/>
            <person name="Zhang J.-S."/>
            <person name="Tsai W.-C."/>
            <person name="Van De Peer Y."/>
            <person name="Liu Z.-J."/>
        </authorList>
    </citation>
    <scope>NUCLEOTIDE SEQUENCE</scope>
    <source>
        <strain evidence="1">SCP</strain>
        <tissue evidence="1">Leaves</tissue>
    </source>
</reference>
<organism evidence="1 2">
    <name type="scientific">Acorus gramineus</name>
    <name type="common">Dwarf sweet flag</name>
    <dbReference type="NCBI Taxonomy" id="55184"/>
    <lineage>
        <taxon>Eukaryota</taxon>
        <taxon>Viridiplantae</taxon>
        <taxon>Streptophyta</taxon>
        <taxon>Embryophyta</taxon>
        <taxon>Tracheophyta</taxon>
        <taxon>Spermatophyta</taxon>
        <taxon>Magnoliopsida</taxon>
        <taxon>Liliopsida</taxon>
        <taxon>Acoraceae</taxon>
        <taxon>Acorus</taxon>
    </lineage>
</organism>
<dbReference type="EMBL" id="JAUJYN010000002">
    <property type="protein sequence ID" value="KAK1277167.1"/>
    <property type="molecule type" value="Genomic_DNA"/>
</dbReference>
<gene>
    <name evidence="1" type="ORF">QJS04_geneDACA017805</name>
</gene>
<dbReference type="AlphaFoldDB" id="A0AAV9BLD6"/>
<protein>
    <recommendedName>
        <fullName evidence="3">Transposase</fullName>
    </recommendedName>
</protein>
<accession>A0AAV9BLD6</accession>
<evidence type="ECO:0000313" key="2">
    <source>
        <dbReference type="Proteomes" id="UP001179952"/>
    </source>
</evidence>
<reference evidence="1" key="1">
    <citation type="journal article" date="2023" name="Nat. Commun.">
        <title>Diploid and tetraploid genomes of Acorus and the evolution of monocots.</title>
        <authorList>
            <person name="Ma L."/>
            <person name="Liu K.W."/>
            <person name="Li Z."/>
            <person name="Hsiao Y.Y."/>
            <person name="Qi Y."/>
            <person name="Fu T."/>
            <person name="Tang G.D."/>
            <person name="Zhang D."/>
            <person name="Sun W.H."/>
            <person name="Liu D.K."/>
            <person name="Li Y."/>
            <person name="Chen G.Z."/>
            <person name="Liu X.D."/>
            <person name="Liao X.Y."/>
            <person name="Jiang Y.T."/>
            <person name="Yu X."/>
            <person name="Hao Y."/>
            <person name="Huang J."/>
            <person name="Zhao X.W."/>
            <person name="Ke S."/>
            <person name="Chen Y.Y."/>
            <person name="Wu W.L."/>
            <person name="Hsu J.L."/>
            <person name="Lin Y.F."/>
            <person name="Huang M.D."/>
            <person name="Li C.Y."/>
            <person name="Huang L."/>
            <person name="Wang Z.W."/>
            <person name="Zhao X."/>
            <person name="Zhong W.Y."/>
            <person name="Peng D.H."/>
            <person name="Ahmad S."/>
            <person name="Lan S."/>
            <person name="Zhang J.S."/>
            <person name="Tsai W.C."/>
            <person name="Van de Peer Y."/>
            <person name="Liu Z.J."/>
        </authorList>
    </citation>
    <scope>NUCLEOTIDE SEQUENCE</scope>
    <source>
        <strain evidence="1">SCP</strain>
    </source>
</reference>
<evidence type="ECO:0008006" key="3">
    <source>
        <dbReference type="Google" id="ProtNLM"/>
    </source>
</evidence>
<name>A0AAV9BLD6_ACOGR</name>
<comment type="caution">
    <text evidence="1">The sequence shown here is derived from an EMBL/GenBank/DDBJ whole genome shotgun (WGS) entry which is preliminary data.</text>
</comment>
<evidence type="ECO:0000313" key="1">
    <source>
        <dbReference type="EMBL" id="KAK1277167.1"/>
    </source>
</evidence>